<dbReference type="InterPro" id="IPR000210">
    <property type="entry name" value="BTB/POZ_dom"/>
</dbReference>
<dbReference type="EMBL" id="JAHWGI010001056">
    <property type="protein sequence ID" value="KAK3921833.1"/>
    <property type="molecule type" value="Genomic_DNA"/>
</dbReference>
<dbReference type="SUPFAM" id="SSF54695">
    <property type="entry name" value="POZ domain"/>
    <property type="match status" value="1"/>
</dbReference>
<reference evidence="3" key="2">
    <citation type="journal article" date="2023" name="BMC Genomics">
        <title>Pest status, molecular evolution, and epigenetic factors derived from the genome assembly of Frankliniella fusca, a thysanopteran phytovirus vector.</title>
        <authorList>
            <person name="Catto M.A."/>
            <person name="Labadie P.E."/>
            <person name="Jacobson A.L."/>
            <person name="Kennedy G.G."/>
            <person name="Srinivasan R."/>
            <person name="Hunt B.G."/>
        </authorList>
    </citation>
    <scope>NUCLEOTIDE SEQUENCE</scope>
    <source>
        <strain evidence="3">PL_HMW_Pooled</strain>
    </source>
</reference>
<keyword evidence="4" id="KW-1185">Reference proteome</keyword>
<proteinExistence type="predicted"/>
<evidence type="ECO:0000256" key="1">
    <source>
        <dbReference type="SAM" id="MobiDB-lite"/>
    </source>
</evidence>
<evidence type="ECO:0000313" key="3">
    <source>
        <dbReference type="EMBL" id="KAK3921833.1"/>
    </source>
</evidence>
<dbReference type="Pfam" id="PF00651">
    <property type="entry name" value="BTB"/>
    <property type="match status" value="1"/>
</dbReference>
<reference evidence="3" key="1">
    <citation type="submission" date="2021-07" db="EMBL/GenBank/DDBJ databases">
        <authorList>
            <person name="Catto M.A."/>
            <person name="Jacobson A."/>
            <person name="Kennedy G."/>
            <person name="Labadie P."/>
            <person name="Hunt B.G."/>
            <person name="Srinivasan R."/>
        </authorList>
    </citation>
    <scope>NUCLEOTIDE SEQUENCE</scope>
    <source>
        <strain evidence="3">PL_HMW_Pooled</strain>
        <tissue evidence="3">Head</tissue>
    </source>
</reference>
<gene>
    <name evidence="3" type="ORF">KUF71_011009</name>
</gene>
<organism evidence="3 4">
    <name type="scientific">Frankliniella fusca</name>
    <dbReference type="NCBI Taxonomy" id="407009"/>
    <lineage>
        <taxon>Eukaryota</taxon>
        <taxon>Metazoa</taxon>
        <taxon>Ecdysozoa</taxon>
        <taxon>Arthropoda</taxon>
        <taxon>Hexapoda</taxon>
        <taxon>Insecta</taxon>
        <taxon>Pterygota</taxon>
        <taxon>Neoptera</taxon>
        <taxon>Paraneoptera</taxon>
        <taxon>Thysanoptera</taxon>
        <taxon>Terebrantia</taxon>
        <taxon>Thripoidea</taxon>
        <taxon>Thripidae</taxon>
        <taxon>Frankliniella</taxon>
    </lineage>
</organism>
<dbReference type="AlphaFoldDB" id="A0AAE1HIM0"/>
<dbReference type="SMART" id="SM00225">
    <property type="entry name" value="BTB"/>
    <property type="match status" value="1"/>
</dbReference>
<dbReference type="Proteomes" id="UP001219518">
    <property type="component" value="Unassembled WGS sequence"/>
</dbReference>
<feature type="compositionally biased region" description="Low complexity" evidence="1">
    <location>
        <begin position="266"/>
        <end position="277"/>
    </location>
</feature>
<sequence length="359" mass="40915">MTVDVTDLNHHGNIVGIFPNVFNEELYCDVVFYCKGGRKVKSHRLLLGCVSSFLQSLFHEQKFRDLIEISLPDVNAEDLDIFLRFLYEGVIRLDAEEMDAFSSIKALLEINVPILQQSDSSEKILEGTVIRRKRKVDDSNNDPNPPKIRKCANPAHEERQRILSCFDQIIHNFKAKENTPSVPRVCETSVSQPSKTPLLVPLHQYQTAVKLYERKKLEKNLGDIVANFVKQEVEKIREEHREKKRRRKPHPPNQELNSASPPLDYSATSAATASKSTDSLCNNSDSPALPLVLREGTHVERSSISLNSHRSERGYNLFDSPLIAEFSPSPRIDVLKQKLKGRVLTSQDGTKTYHRDYKK</sequence>
<evidence type="ECO:0000313" key="4">
    <source>
        <dbReference type="Proteomes" id="UP001219518"/>
    </source>
</evidence>
<protein>
    <submittedName>
        <fullName evidence="3">Protein bric-a-brac 1</fullName>
    </submittedName>
</protein>
<dbReference type="PROSITE" id="PS50097">
    <property type="entry name" value="BTB"/>
    <property type="match status" value="1"/>
</dbReference>
<accession>A0AAE1HIM0</accession>
<evidence type="ECO:0000259" key="2">
    <source>
        <dbReference type="PROSITE" id="PS50097"/>
    </source>
</evidence>
<comment type="caution">
    <text evidence="3">The sequence shown here is derived from an EMBL/GenBank/DDBJ whole genome shotgun (WGS) entry which is preliminary data.</text>
</comment>
<feature type="domain" description="BTB" evidence="2">
    <location>
        <begin position="28"/>
        <end position="95"/>
    </location>
</feature>
<dbReference type="InterPro" id="IPR011333">
    <property type="entry name" value="SKP1/BTB/POZ_sf"/>
</dbReference>
<feature type="region of interest" description="Disordered" evidence="1">
    <location>
        <begin position="239"/>
        <end position="283"/>
    </location>
</feature>
<dbReference type="Gene3D" id="3.30.710.10">
    <property type="entry name" value="Potassium Channel Kv1.1, Chain A"/>
    <property type="match status" value="1"/>
</dbReference>
<name>A0AAE1HIM0_9NEOP</name>